<dbReference type="PATRIC" id="fig|361183.4.peg.1133"/>
<dbReference type="RefSeq" id="WP_061923918.1">
    <property type="nucleotide sequence ID" value="NZ_CP012669.1"/>
</dbReference>
<evidence type="ECO:0000256" key="1">
    <source>
        <dbReference type="SAM" id="SignalP"/>
    </source>
</evidence>
<dbReference type="AlphaFoldDB" id="A0A0M3TAA8"/>
<dbReference type="Gene3D" id="1.25.40.10">
    <property type="entry name" value="Tetratricopeptide repeat domain"/>
    <property type="match status" value="2"/>
</dbReference>
<feature type="chain" id="PRO_5005789866" description="Sel1 repeat family protein" evidence="1">
    <location>
        <begin position="26"/>
        <end position="444"/>
    </location>
</feature>
<dbReference type="InterPro" id="IPR011990">
    <property type="entry name" value="TPR-like_helical_dom_sf"/>
</dbReference>
<dbReference type="PANTHER" id="PTHR11102">
    <property type="entry name" value="SEL-1-LIKE PROTEIN"/>
    <property type="match status" value="1"/>
</dbReference>
<accession>A0A0M3TAA8</accession>
<dbReference type="InterPro" id="IPR006597">
    <property type="entry name" value="Sel1-like"/>
</dbReference>
<evidence type="ECO:0008006" key="4">
    <source>
        <dbReference type="Google" id="ProtNLM"/>
    </source>
</evidence>
<keyword evidence="1" id="KW-0732">Signal</keyword>
<dbReference type="Proteomes" id="UP000057938">
    <property type="component" value="Chromosome"/>
</dbReference>
<protein>
    <recommendedName>
        <fullName evidence="4">Sel1 repeat family protein</fullName>
    </recommendedName>
</protein>
<dbReference type="EMBL" id="CP012669">
    <property type="protein sequence ID" value="ALE16456.1"/>
    <property type="molecule type" value="Genomic_DNA"/>
</dbReference>
<reference evidence="2 3" key="1">
    <citation type="submission" date="2015-09" db="EMBL/GenBank/DDBJ databases">
        <title>Complete genome sequence of a benzo[a]pyrene-degrading bacterium Altererythrobacter epoxidivorans CGMCC 1.7731T.</title>
        <authorList>
            <person name="Li Z."/>
            <person name="Cheng H."/>
            <person name="Huo Y."/>
            <person name="Xu X."/>
        </authorList>
    </citation>
    <scope>NUCLEOTIDE SEQUENCE [LARGE SCALE GENOMIC DNA]</scope>
    <source>
        <strain evidence="2 3">CGMCC 1.7731</strain>
    </source>
</reference>
<feature type="signal peptide" evidence="1">
    <location>
        <begin position="1"/>
        <end position="25"/>
    </location>
</feature>
<dbReference type="OrthoDB" id="9812126at2"/>
<keyword evidence="3" id="KW-1185">Reference proteome</keyword>
<dbReference type="SMART" id="SM00671">
    <property type="entry name" value="SEL1"/>
    <property type="match status" value="4"/>
</dbReference>
<gene>
    <name evidence="2" type="ORF">AMC99_01160</name>
</gene>
<evidence type="ECO:0000313" key="3">
    <source>
        <dbReference type="Proteomes" id="UP000057938"/>
    </source>
</evidence>
<organism evidence="2 3">
    <name type="scientific">Altererythrobacter epoxidivorans</name>
    <dbReference type="NCBI Taxonomy" id="361183"/>
    <lineage>
        <taxon>Bacteria</taxon>
        <taxon>Pseudomonadati</taxon>
        <taxon>Pseudomonadota</taxon>
        <taxon>Alphaproteobacteria</taxon>
        <taxon>Sphingomonadales</taxon>
        <taxon>Erythrobacteraceae</taxon>
        <taxon>Altererythrobacter</taxon>
    </lineage>
</organism>
<dbReference type="KEGG" id="aep:AMC99_01160"/>
<name>A0A0M3TAA8_9SPHN</name>
<dbReference type="PANTHER" id="PTHR11102:SF160">
    <property type="entry name" value="ERAD-ASSOCIATED E3 UBIQUITIN-PROTEIN LIGASE COMPONENT HRD3"/>
    <property type="match status" value="1"/>
</dbReference>
<proteinExistence type="predicted"/>
<dbReference type="SUPFAM" id="SSF81901">
    <property type="entry name" value="HCP-like"/>
    <property type="match status" value="1"/>
</dbReference>
<evidence type="ECO:0000313" key="2">
    <source>
        <dbReference type="EMBL" id="ALE16456.1"/>
    </source>
</evidence>
<dbReference type="STRING" id="361183.AMC99_01160"/>
<sequence length="444" mass="48093">MKRPIAISIAAAFLTPIAAAVPASAQDVGTFTREDLKADIEAFLTSSEMARVRTSADRGDPYSIIKVVDALDKKYSGNSIVLIEVKVRYLAVAMGKGYGPAFFRMGEMVRLGQLPEGGPMDALDFFEKGAAAGDADSAIAYFKMARDLRVCSICEQGPRGTETKLIEQVTHSETAAMKNAGVFSNEYVQIRRGIEDRTVSTYNVEKMALVKKAIGLLDQDSLKANWDAQSFLANAYIYGVNGAKSIDLRNGKFVETGDSKFMNADPAKARPILERFAASKEQGALDLLSRLYLTGVINGYPKDRAKFISYTSQLADLGNTNAAYRLGHFMVAGDPFPPDFDLGAKYLYIAHEAGSARATLDLARMFYSGRGVPKNEATAFSLFEIAGNRGSSDAADVMAQYWRDGIGGTANPMRAEIWAKKAKENRDKEAAAAALTKQLGLSPI</sequence>
<dbReference type="Pfam" id="PF08238">
    <property type="entry name" value="Sel1"/>
    <property type="match status" value="5"/>
</dbReference>
<dbReference type="InterPro" id="IPR050767">
    <property type="entry name" value="Sel1_AlgK"/>
</dbReference>